<evidence type="ECO:0000259" key="14">
    <source>
        <dbReference type="PROSITE" id="PS51163"/>
    </source>
</evidence>
<evidence type="ECO:0000256" key="5">
    <source>
        <dbReference type="ARBA" id="ARBA00022598"/>
    </source>
</evidence>
<dbReference type="GO" id="GO:0016020">
    <property type="term" value="C:membrane"/>
    <property type="evidence" value="ECO:0007669"/>
    <property type="project" value="UniProtKB-SubCell"/>
</dbReference>
<dbReference type="InterPro" id="IPR027417">
    <property type="entry name" value="P-loop_NTPase"/>
</dbReference>
<dbReference type="SUPFAM" id="SSF109604">
    <property type="entry name" value="HD-domain/PDEase-like"/>
    <property type="match status" value="1"/>
</dbReference>
<dbReference type="PROSITE" id="PS51163">
    <property type="entry name" value="YRDC"/>
    <property type="match status" value="1"/>
</dbReference>
<dbReference type="InterPro" id="IPR015944">
    <property type="entry name" value="Gly-tRNA-synth_bsu"/>
</dbReference>
<proteinExistence type="inferred from homology"/>
<accession>A0A9Q0N787</accession>
<dbReference type="FunFam" id="3.40.50.300:FF:000053">
    <property type="entry name" value="Signal recognition particle receptor FtsY"/>
    <property type="match status" value="1"/>
</dbReference>
<evidence type="ECO:0000256" key="9">
    <source>
        <dbReference type="ARBA" id="ARBA00023134"/>
    </source>
</evidence>
<dbReference type="Gene3D" id="2.70.70.10">
    <property type="entry name" value="Glucose Permease (Domain IIA)"/>
    <property type="match status" value="1"/>
</dbReference>
<comment type="caution">
    <text evidence="15">The sequence shown here is derived from an EMBL/GenBank/DDBJ whole genome shotgun (WGS) entry which is preliminary data.</text>
</comment>
<dbReference type="GO" id="GO:0004820">
    <property type="term" value="F:glycine-tRNA ligase activity"/>
    <property type="evidence" value="ECO:0007669"/>
    <property type="project" value="UniProtKB-EC"/>
</dbReference>
<dbReference type="Pfam" id="PF00448">
    <property type="entry name" value="SRP54"/>
    <property type="match status" value="1"/>
</dbReference>
<evidence type="ECO:0000256" key="13">
    <source>
        <dbReference type="ARBA" id="ARBA00047937"/>
    </source>
</evidence>
<sequence length="1061" mass="117534">MQKNAAESYKDIFTTILQENDITSQVQLYIGPRRIAVHISDLPSILPPKEMEIRGPKITAPDSAITGFCRANNIERKKLSTSLVQGQLYYIINKKTAVMEVQSLLAQIILKAISKYTWPKSMRWGNYDISWVRPIRNILCIFDGKILPVKYGHLQANNITFGHRFINPEPLIINDFADYRAKLIKAHVVLSQIERMELIKKQLEFIGQSLNLIIKEDKKLLEEVTGLVEFPVVMLGKIPEKFLTLPTEVLVSSMKSHQKYFNTFDQSGNFAPYFLFVSNMPSDREMIIKGNEKVLAARLSDALYFYQQDLSSTLESRLAKLEQITFHAKIGTMRQKVVRIGDICRLISPENQSENQDLQIAVRFCKSDLTSEMVGEFPELQGIMGYYYAKAEGLSHEIASAIRDHYKPQGPLDEVPIGSAAIIAMADKLDNLIGLILAGEEPSGSRDPYSLRRQAIELKQAQTIGEFNEDAYKLAKIFWPGPLSIIVPLKSNAKIAKSVLAGMATVALRVPSNPIARELIKKSGAPIAAPSANPSGYISSTTFKHVQEHFLDKKEVFILPEDLSKSQYGIESTIIDTTSNNLTILRPGFITKETLEKVLDKKIETLRNSLPIKAPGMLLTHYSPKVKVRINAVSLQENEIGLNFADSNLNSSFSVNLSIIGDLIEAASNLYIKLRILDCYAIQNKISTIAVAKIPQTEELLISADMSYTVAAELVNKLKSVKFNADISPIIIKEKLVEIIATLLTKNSELLELQNEKLNVILVSGVNGSGKTTTIGKLATIYSAQGKKVAIVACDTFRAAAVSQLSIWAQRSNAIFIAGEEGADPASVAYLGMQSAIKNNIEILLIDTAGRLHNQKNLMDELEKIIRVIKKIDEAAPHHSILVIDATTGQNVYNQIEQFKSIANISGLIVTKLDGTAKAGVVVGATQKFALPIYFIGIGEKIDDLKPFDSLSFANSLVGIDLKGHKATPIYAAADGRIITVSRKGAYGNLIEIKHSGRFITKYAHLKKISVLEGEVVIRGQIIGLQGNTDLFRDSLSLRDFEDTEARTTTYLSTHADYQQK</sequence>
<evidence type="ECO:0000256" key="1">
    <source>
        <dbReference type="ARBA" id="ARBA00004170"/>
    </source>
</evidence>
<evidence type="ECO:0000313" key="16">
    <source>
        <dbReference type="Proteomes" id="UP001151699"/>
    </source>
</evidence>
<dbReference type="SUPFAM" id="SSF51261">
    <property type="entry name" value="Duplicated hybrid motif"/>
    <property type="match status" value="1"/>
</dbReference>
<reference evidence="15" key="1">
    <citation type="submission" date="2022-07" db="EMBL/GenBank/DDBJ databases">
        <authorList>
            <person name="Trinca V."/>
            <person name="Uliana J.V.C."/>
            <person name="Torres T.T."/>
            <person name="Ward R.J."/>
            <person name="Monesi N."/>
        </authorList>
    </citation>
    <scope>NUCLEOTIDE SEQUENCE</scope>
    <source>
        <strain evidence="15">HSMRA1968</strain>
        <tissue evidence="15">Whole embryos</tissue>
    </source>
</reference>
<keyword evidence="9" id="KW-0342">GTP-binding</keyword>
<dbReference type="SUPFAM" id="SSF55821">
    <property type="entry name" value="YrdC/RibB"/>
    <property type="match status" value="1"/>
</dbReference>
<dbReference type="GO" id="GO:0005524">
    <property type="term" value="F:ATP binding"/>
    <property type="evidence" value="ECO:0007669"/>
    <property type="project" value="UniProtKB-KW"/>
</dbReference>
<dbReference type="InterPro" id="IPR011055">
    <property type="entry name" value="Dup_hybrid_motif"/>
</dbReference>
<organism evidence="15 16">
    <name type="scientific">Pseudolycoriella hygida</name>
    <dbReference type="NCBI Taxonomy" id="35572"/>
    <lineage>
        <taxon>Eukaryota</taxon>
        <taxon>Metazoa</taxon>
        <taxon>Ecdysozoa</taxon>
        <taxon>Arthropoda</taxon>
        <taxon>Hexapoda</taxon>
        <taxon>Insecta</taxon>
        <taxon>Pterygota</taxon>
        <taxon>Neoptera</taxon>
        <taxon>Endopterygota</taxon>
        <taxon>Diptera</taxon>
        <taxon>Nematocera</taxon>
        <taxon>Sciaroidea</taxon>
        <taxon>Sciaridae</taxon>
        <taxon>Pseudolycoriella</taxon>
    </lineage>
</organism>
<dbReference type="InterPro" id="IPR003593">
    <property type="entry name" value="AAA+_ATPase"/>
</dbReference>
<keyword evidence="7" id="KW-0067">ATP-binding</keyword>
<evidence type="ECO:0000256" key="11">
    <source>
        <dbReference type="ARBA" id="ARBA00023146"/>
    </source>
</evidence>
<evidence type="ECO:0000313" key="15">
    <source>
        <dbReference type="EMBL" id="KAJ6645041.1"/>
    </source>
</evidence>
<dbReference type="GO" id="GO:0006426">
    <property type="term" value="P:glycyl-tRNA aminoacylation"/>
    <property type="evidence" value="ECO:0007669"/>
    <property type="project" value="InterPro"/>
</dbReference>
<keyword evidence="16" id="KW-1185">Reference proteome</keyword>
<dbReference type="CDD" id="cd17874">
    <property type="entry name" value="FtsY"/>
    <property type="match status" value="1"/>
</dbReference>
<dbReference type="PRINTS" id="PR01045">
    <property type="entry name" value="TRNASYNTHGB"/>
</dbReference>
<evidence type="ECO:0000256" key="8">
    <source>
        <dbReference type="ARBA" id="ARBA00022917"/>
    </source>
</evidence>
<dbReference type="GO" id="GO:0005829">
    <property type="term" value="C:cytosol"/>
    <property type="evidence" value="ECO:0007669"/>
    <property type="project" value="TreeGrafter"/>
</dbReference>
<dbReference type="Gene3D" id="3.40.50.11030">
    <property type="entry name" value="Threonylcarbamoyl-AMP synthase, C-terminal domain"/>
    <property type="match status" value="1"/>
</dbReference>
<keyword evidence="8" id="KW-0648">Protein biosynthesis</keyword>
<dbReference type="InterPro" id="IPR005145">
    <property type="entry name" value="Sua5_C"/>
</dbReference>
<dbReference type="EC" id="6.1.1.14" evidence="3"/>
<dbReference type="InterPro" id="IPR017945">
    <property type="entry name" value="DHBP_synth_RibB-like_a/b_dom"/>
</dbReference>
<feature type="domain" description="YrdC-like" evidence="14">
    <location>
        <begin position="392"/>
        <end position="590"/>
    </location>
</feature>
<dbReference type="Proteomes" id="UP001151699">
    <property type="component" value="Chromosome A"/>
</dbReference>
<name>A0A9Q0N787_9DIPT</name>
<comment type="subcellular location">
    <subcellularLocation>
        <location evidence="1">Membrane</location>
        <topology evidence="1">Peripheral membrane protein</topology>
    </subcellularLocation>
</comment>
<evidence type="ECO:0000256" key="7">
    <source>
        <dbReference type="ARBA" id="ARBA00022840"/>
    </source>
</evidence>
<comment type="catalytic activity">
    <reaction evidence="13">
        <text>tRNA(Gly) + glycine + ATP = glycyl-tRNA(Gly) + AMP + diphosphate</text>
        <dbReference type="Rhea" id="RHEA:16013"/>
        <dbReference type="Rhea" id="RHEA-COMP:9664"/>
        <dbReference type="Rhea" id="RHEA-COMP:9683"/>
        <dbReference type="ChEBI" id="CHEBI:30616"/>
        <dbReference type="ChEBI" id="CHEBI:33019"/>
        <dbReference type="ChEBI" id="CHEBI:57305"/>
        <dbReference type="ChEBI" id="CHEBI:78442"/>
        <dbReference type="ChEBI" id="CHEBI:78522"/>
        <dbReference type="ChEBI" id="CHEBI:456215"/>
        <dbReference type="EC" id="6.1.1.14"/>
    </reaction>
</comment>
<dbReference type="SMART" id="SM00382">
    <property type="entry name" value="AAA"/>
    <property type="match status" value="1"/>
</dbReference>
<keyword evidence="12" id="KW-0675">Receptor</keyword>
<dbReference type="InterPro" id="IPR016047">
    <property type="entry name" value="M23ase_b-sheet_dom"/>
</dbReference>
<keyword evidence="6" id="KW-0547">Nucleotide-binding</keyword>
<dbReference type="InterPro" id="IPR000897">
    <property type="entry name" value="SRP54_GTPase_dom"/>
</dbReference>
<evidence type="ECO:0000256" key="10">
    <source>
        <dbReference type="ARBA" id="ARBA00023136"/>
    </source>
</evidence>
<dbReference type="SMART" id="SM00962">
    <property type="entry name" value="SRP54"/>
    <property type="match status" value="1"/>
</dbReference>
<dbReference type="Pfam" id="PF01551">
    <property type="entry name" value="Peptidase_M23"/>
    <property type="match status" value="1"/>
</dbReference>
<evidence type="ECO:0000256" key="6">
    <source>
        <dbReference type="ARBA" id="ARBA00022741"/>
    </source>
</evidence>
<dbReference type="PROSITE" id="PS00300">
    <property type="entry name" value="SRP54"/>
    <property type="match status" value="1"/>
</dbReference>
<keyword evidence="5 15" id="KW-0436">Ligase</keyword>
<dbReference type="Gene3D" id="3.90.870.10">
    <property type="entry name" value="DHBP synthase"/>
    <property type="match status" value="1"/>
</dbReference>
<evidence type="ECO:0000256" key="3">
    <source>
        <dbReference type="ARBA" id="ARBA00012829"/>
    </source>
</evidence>
<dbReference type="Pfam" id="PF02092">
    <property type="entry name" value="tRNA_synt_2f"/>
    <property type="match status" value="1"/>
</dbReference>
<dbReference type="InterPro" id="IPR038385">
    <property type="entry name" value="Sua5/YwlC_C"/>
</dbReference>
<dbReference type="HAMAP" id="MF_00255">
    <property type="entry name" value="Gly_tRNA_synth_beta"/>
    <property type="match status" value="1"/>
</dbReference>
<dbReference type="SUPFAM" id="SSF52540">
    <property type="entry name" value="P-loop containing nucleoside triphosphate hydrolases"/>
    <property type="match status" value="1"/>
</dbReference>
<dbReference type="InterPro" id="IPR004390">
    <property type="entry name" value="SR_rcpt_FtsY"/>
</dbReference>
<dbReference type="InterPro" id="IPR006194">
    <property type="entry name" value="Gly-tRNA-synth_heterodimer"/>
</dbReference>
<dbReference type="AlphaFoldDB" id="A0A9Q0N787"/>
<gene>
    <name evidence="15" type="primary">glyS</name>
    <name evidence="15" type="ORF">Bhyg_00242</name>
</gene>
<dbReference type="PANTHER" id="PTHR30075:SF2">
    <property type="entry name" value="GLYCINE--TRNA LIGASE, CHLOROPLASTIC_MITOCHONDRIAL 2"/>
    <property type="match status" value="1"/>
</dbReference>
<dbReference type="CDD" id="cd12797">
    <property type="entry name" value="M23_peptidase"/>
    <property type="match status" value="1"/>
</dbReference>
<dbReference type="EMBL" id="WJQU01000001">
    <property type="protein sequence ID" value="KAJ6645041.1"/>
    <property type="molecule type" value="Genomic_DNA"/>
</dbReference>
<dbReference type="OrthoDB" id="6688196at2759"/>
<protein>
    <recommendedName>
        <fullName evidence="4">Threonylcarbamoyl-AMP synthase</fullName>
        <ecNumber evidence="3">6.1.1.14</ecNumber>
    </recommendedName>
</protein>
<dbReference type="Pfam" id="PF03481">
    <property type="entry name" value="Sua5_C"/>
    <property type="match status" value="1"/>
</dbReference>
<evidence type="ECO:0000256" key="2">
    <source>
        <dbReference type="ARBA" id="ARBA00008226"/>
    </source>
</evidence>
<dbReference type="PANTHER" id="PTHR30075">
    <property type="entry name" value="GLYCYL-TRNA SYNTHETASE"/>
    <property type="match status" value="1"/>
</dbReference>
<dbReference type="PROSITE" id="PS50861">
    <property type="entry name" value="AA_TRNA_LIGASE_II_GLYAB"/>
    <property type="match status" value="1"/>
</dbReference>
<evidence type="ECO:0000256" key="4">
    <source>
        <dbReference type="ARBA" id="ARBA00015492"/>
    </source>
</evidence>
<dbReference type="GO" id="GO:0003725">
    <property type="term" value="F:double-stranded RNA binding"/>
    <property type="evidence" value="ECO:0007669"/>
    <property type="project" value="InterPro"/>
</dbReference>
<dbReference type="Gene3D" id="3.40.50.300">
    <property type="entry name" value="P-loop containing nucleotide triphosphate hydrolases"/>
    <property type="match status" value="1"/>
</dbReference>
<dbReference type="GO" id="GO:0006614">
    <property type="term" value="P:SRP-dependent cotranslational protein targeting to membrane"/>
    <property type="evidence" value="ECO:0007669"/>
    <property type="project" value="InterPro"/>
</dbReference>
<keyword evidence="10" id="KW-0472">Membrane</keyword>
<keyword evidence="11" id="KW-0030">Aminoacyl-tRNA synthetase</keyword>
<dbReference type="NCBIfam" id="TIGR00064">
    <property type="entry name" value="ftsY"/>
    <property type="match status" value="1"/>
</dbReference>
<dbReference type="HAMAP" id="MF_00920">
    <property type="entry name" value="FtsY"/>
    <property type="match status" value="1"/>
</dbReference>
<dbReference type="GO" id="GO:0005525">
    <property type="term" value="F:GTP binding"/>
    <property type="evidence" value="ECO:0007669"/>
    <property type="project" value="UniProtKB-KW"/>
</dbReference>
<dbReference type="NCBIfam" id="TIGR00211">
    <property type="entry name" value="glyS"/>
    <property type="match status" value="1"/>
</dbReference>
<evidence type="ECO:0000256" key="12">
    <source>
        <dbReference type="ARBA" id="ARBA00023170"/>
    </source>
</evidence>
<dbReference type="InterPro" id="IPR006070">
    <property type="entry name" value="Sua5-like_dom"/>
</dbReference>
<comment type="similarity">
    <text evidence="2">Belongs to the class-II aminoacyl-tRNA synthetase family.</text>
</comment>